<organism evidence="1 2">
    <name type="scientific">Effrenium voratum</name>
    <dbReference type="NCBI Taxonomy" id="2562239"/>
    <lineage>
        <taxon>Eukaryota</taxon>
        <taxon>Sar</taxon>
        <taxon>Alveolata</taxon>
        <taxon>Dinophyceae</taxon>
        <taxon>Suessiales</taxon>
        <taxon>Symbiodiniaceae</taxon>
        <taxon>Effrenium</taxon>
    </lineage>
</organism>
<gene>
    <name evidence="1" type="ORF">EVOR1521_LOCUS5946</name>
</gene>
<dbReference type="EMBL" id="CAUJNA010000439">
    <property type="protein sequence ID" value="CAJ1377034.1"/>
    <property type="molecule type" value="Genomic_DNA"/>
</dbReference>
<evidence type="ECO:0000313" key="1">
    <source>
        <dbReference type="EMBL" id="CAJ1377034.1"/>
    </source>
</evidence>
<dbReference type="AlphaFoldDB" id="A0AA36HYW7"/>
<reference evidence="1" key="1">
    <citation type="submission" date="2023-08" db="EMBL/GenBank/DDBJ databases">
        <authorList>
            <person name="Chen Y."/>
            <person name="Shah S."/>
            <person name="Dougan E. K."/>
            <person name="Thang M."/>
            <person name="Chan C."/>
        </authorList>
    </citation>
    <scope>NUCLEOTIDE SEQUENCE</scope>
</reference>
<protein>
    <submittedName>
        <fullName evidence="1">Uncharacterized protein</fullName>
    </submittedName>
</protein>
<name>A0AA36HYW7_9DINO</name>
<dbReference type="Proteomes" id="UP001178507">
    <property type="component" value="Unassembled WGS sequence"/>
</dbReference>
<comment type="caution">
    <text evidence="1">The sequence shown here is derived from an EMBL/GenBank/DDBJ whole genome shotgun (WGS) entry which is preliminary data.</text>
</comment>
<accession>A0AA36HYW7</accession>
<keyword evidence="2" id="KW-1185">Reference proteome</keyword>
<evidence type="ECO:0000313" key="2">
    <source>
        <dbReference type="Proteomes" id="UP001178507"/>
    </source>
</evidence>
<feature type="non-terminal residue" evidence="1">
    <location>
        <position position="233"/>
    </location>
</feature>
<sequence>VGDLGGNVKDLRDAVQQTWRLMLRTDGEMPRIYFYTSGKNEEHIAYILEKSTDTAPPLLSPALAKVSWLPAALQQWTGGSPRLLVYSFRALHHLHASRNELFENAELAMDAVYKILKQVRAVASEVFLSEPDETEWRQTWLYLILLAQLRVPCHRETKLPVGDEEHSLELLLGRLNVYITPGPMNDTPDALYISHMQMIDKFVRDTYNSDCRWAVKPQESVLKTFWNGWWNNE</sequence>
<proteinExistence type="predicted"/>